<comment type="similarity">
    <text evidence="4 7">Belongs to the glucosamine/galactosamine-6-phosphate isomerase family. 6-phosphogluconolactonase subfamily.</text>
</comment>
<dbReference type="InterPro" id="IPR005900">
    <property type="entry name" value="6-phosphogluconolactonase_DevB"/>
</dbReference>
<evidence type="ECO:0000256" key="3">
    <source>
        <dbReference type="ARBA" id="ARBA00004961"/>
    </source>
</evidence>
<dbReference type="CDD" id="cd01400">
    <property type="entry name" value="6PGL"/>
    <property type="match status" value="1"/>
</dbReference>
<dbReference type="NCBIfam" id="TIGR01198">
    <property type="entry name" value="pgl"/>
    <property type="match status" value="1"/>
</dbReference>
<evidence type="ECO:0000259" key="8">
    <source>
        <dbReference type="Pfam" id="PF01182"/>
    </source>
</evidence>
<organism evidence="9 10">
    <name type="scientific">Pseudobowmanella zhangzhouensis</name>
    <dbReference type="NCBI Taxonomy" id="1537679"/>
    <lineage>
        <taxon>Bacteria</taxon>
        <taxon>Pseudomonadati</taxon>
        <taxon>Pseudomonadota</taxon>
        <taxon>Gammaproteobacteria</taxon>
        <taxon>Alteromonadales</taxon>
        <taxon>Alteromonadaceae</taxon>
    </lineage>
</organism>
<proteinExistence type="inferred from homology"/>
<evidence type="ECO:0000313" key="9">
    <source>
        <dbReference type="EMBL" id="MFC6439841.1"/>
    </source>
</evidence>
<sequence>MRETHYATQQELNEQFAARIAHILQNSIARQGRASLLVSGGRTPVGLFEILSQADVDWSNVDVSLADERWVSADDEASNEKLVRTHLLKNNAAAAHFVSLTTTAADANDAITEVTERVNAMARPFDVLILGMGEDGHTASLFPCSEQIKAGLDMHSGQTLIAVQPTTAPHQRISLTLPALLNSRNIFLHLTGDKKKAVLDQALSADDSLEMPIRAVLQNADVELIWAA</sequence>
<name>A0ABW1XJU5_9ALTE</name>
<evidence type="ECO:0000256" key="1">
    <source>
        <dbReference type="ARBA" id="ARBA00000832"/>
    </source>
</evidence>
<keyword evidence="10" id="KW-1185">Reference proteome</keyword>
<comment type="function">
    <text evidence="2 7">Hydrolysis of 6-phosphogluconolactone to 6-phosphogluconate.</text>
</comment>
<dbReference type="EC" id="3.1.1.31" evidence="5 7"/>
<evidence type="ECO:0000256" key="2">
    <source>
        <dbReference type="ARBA" id="ARBA00002681"/>
    </source>
</evidence>
<evidence type="ECO:0000256" key="6">
    <source>
        <dbReference type="ARBA" id="ARBA00020337"/>
    </source>
</evidence>
<dbReference type="Proteomes" id="UP001596364">
    <property type="component" value="Unassembled WGS sequence"/>
</dbReference>
<gene>
    <name evidence="7 9" type="primary">pgl</name>
    <name evidence="9" type="ORF">ACFP85_06730</name>
</gene>
<dbReference type="InterPro" id="IPR037171">
    <property type="entry name" value="NagB/RpiA_transferase-like"/>
</dbReference>
<protein>
    <recommendedName>
        <fullName evidence="6 7">6-phosphogluconolactonase</fullName>
        <shortName evidence="7">6PGL</shortName>
        <ecNumber evidence="5 7">3.1.1.31</ecNumber>
    </recommendedName>
</protein>
<dbReference type="GO" id="GO:0017057">
    <property type="term" value="F:6-phosphogluconolactonase activity"/>
    <property type="evidence" value="ECO:0007669"/>
    <property type="project" value="UniProtKB-EC"/>
</dbReference>
<evidence type="ECO:0000256" key="4">
    <source>
        <dbReference type="ARBA" id="ARBA00010662"/>
    </source>
</evidence>
<dbReference type="Gene3D" id="3.40.50.1360">
    <property type="match status" value="1"/>
</dbReference>
<evidence type="ECO:0000313" key="10">
    <source>
        <dbReference type="Proteomes" id="UP001596364"/>
    </source>
</evidence>
<dbReference type="SUPFAM" id="SSF100950">
    <property type="entry name" value="NagB/RpiA/CoA transferase-like"/>
    <property type="match status" value="1"/>
</dbReference>
<dbReference type="RefSeq" id="WP_131256728.1">
    <property type="nucleotide sequence ID" value="NZ_JBHSUS010000001.1"/>
</dbReference>
<keyword evidence="7 9" id="KW-0378">Hydrolase</keyword>
<comment type="pathway">
    <text evidence="3 7">Carbohydrate degradation; pentose phosphate pathway; D-ribulose 5-phosphate from D-glucose 6-phosphate (oxidative stage): step 2/3.</text>
</comment>
<comment type="caution">
    <text evidence="9">The sequence shown here is derived from an EMBL/GenBank/DDBJ whole genome shotgun (WGS) entry which is preliminary data.</text>
</comment>
<comment type="catalytic activity">
    <reaction evidence="1 7">
        <text>6-phospho-D-glucono-1,5-lactone + H2O = 6-phospho-D-gluconate + H(+)</text>
        <dbReference type="Rhea" id="RHEA:12556"/>
        <dbReference type="ChEBI" id="CHEBI:15377"/>
        <dbReference type="ChEBI" id="CHEBI:15378"/>
        <dbReference type="ChEBI" id="CHEBI:57955"/>
        <dbReference type="ChEBI" id="CHEBI:58759"/>
        <dbReference type="EC" id="3.1.1.31"/>
    </reaction>
</comment>
<evidence type="ECO:0000256" key="5">
    <source>
        <dbReference type="ARBA" id="ARBA00013198"/>
    </source>
</evidence>
<dbReference type="PANTHER" id="PTHR11054:SF0">
    <property type="entry name" value="6-PHOSPHOGLUCONOLACTONASE"/>
    <property type="match status" value="1"/>
</dbReference>
<dbReference type="InterPro" id="IPR039104">
    <property type="entry name" value="6PGL"/>
</dbReference>
<evidence type="ECO:0000256" key="7">
    <source>
        <dbReference type="RuleBase" id="RU365095"/>
    </source>
</evidence>
<dbReference type="PANTHER" id="PTHR11054">
    <property type="entry name" value="6-PHOSPHOGLUCONOLACTONASE"/>
    <property type="match status" value="1"/>
</dbReference>
<dbReference type="EMBL" id="JBHSUS010000001">
    <property type="protein sequence ID" value="MFC6439841.1"/>
    <property type="molecule type" value="Genomic_DNA"/>
</dbReference>
<dbReference type="Pfam" id="PF01182">
    <property type="entry name" value="Glucosamine_iso"/>
    <property type="match status" value="1"/>
</dbReference>
<accession>A0ABW1XJU5</accession>
<dbReference type="InterPro" id="IPR006148">
    <property type="entry name" value="Glc/Gal-6P_isomerase"/>
</dbReference>
<reference evidence="10" key="1">
    <citation type="journal article" date="2019" name="Int. J. Syst. Evol. Microbiol.">
        <title>The Global Catalogue of Microorganisms (GCM) 10K type strain sequencing project: providing services to taxonomists for standard genome sequencing and annotation.</title>
        <authorList>
            <consortium name="The Broad Institute Genomics Platform"/>
            <consortium name="The Broad Institute Genome Sequencing Center for Infectious Disease"/>
            <person name="Wu L."/>
            <person name="Ma J."/>
        </authorList>
    </citation>
    <scope>NUCLEOTIDE SEQUENCE [LARGE SCALE GENOMIC DNA]</scope>
    <source>
        <strain evidence="10">CGMCC 1.16031</strain>
    </source>
</reference>
<feature type="domain" description="Glucosamine/galactosamine-6-phosphate isomerase" evidence="8">
    <location>
        <begin position="8"/>
        <end position="226"/>
    </location>
</feature>